<dbReference type="InterPro" id="IPR025857">
    <property type="entry name" value="MacB_PCD"/>
</dbReference>
<sequence length="267" mass="30076">MISLFKIAIKSLWNRKISFFLIVFSMALSVMLFLTVEKIRDGAKEGFSSVISQTDLIVGARGSGMELLLYSVFHIGNPIHNVSWQTYNIIKDNPAVKWTIPLSFGDSFFGFRVVATDLNFYEHYRFHGNKWIELKEGTLPKKIFDVVLGADVAKKKNLKLGDRIELSHGVADGPSIHHHSENPFLVVAILKETGTPVDRALFISLEGTEAIHREASHRDEQFKVKELSAFLLGMRSRIGALGMQRDINNYTKEPIMAIIPGVTLNQF</sequence>
<keyword evidence="1" id="KW-0472">Membrane</keyword>
<gene>
    <name evidence="3" type="ORF">DCC88_04985</name>
</gene>
<keyword evidence="1" id="KW-0812">Transmembrane</keyword>
<keyword evidence="4" id="KW-1185">Reference proteome</keyword>
<dbReference type="AlphaFoldDB" id="A0A369KUH9"/>
<dbReference type="Proteomes" id="UP000253934">
    <property type="component" value="Unassembled WGS sequence"/>
</dbReference>
<evidence type="ECO:0000256" key="1">
    <source>
        <dbReference type="SAM" id="Phobius"/>
    </source>
</evidence>
<name>A0A369KUH9_9BACT</name>
<feature type="transmembrane region" description="Helical" evidence="1">
    <location>
        <begin position="17"/>
        <end position="36"/>
    </location>
</feature>
<dbReference type="PANTHER" id="PTHR43738:SF2">
    <property type="entry name" value="ABC TRANSPORTER PERMEASE"/>
    <property type="match status" value="1"/>
</dbReference>
<dbReference type="Pfam" id="PF12704">
    <property type="entry name" value="MacB_PCD"/>
    <property type="match status" value="1"/>
</dbReference>
<dbReference type="EMBL" id="QOVW01000060">
    <property type="protein sequence ID" value="RDB36487.1"/>
    <property type="molecule type" value="Genomic_DNA"/>
</dbReference>
<accession>A0A369KUH9</accession>
<reference evidence="3" key="1">
    <citation type="submission" date="2018-04" db="EMBL/GenBank/DDBJ databases">
        <title>Draft genome sequence of the Candidatus Spirobacillus cienkowskii, a pathogen of freshwater Daphnia species, reconstructed from hemolymph metagenomic reads.</title>
        <authorList>
            <person name="Bresciani L."/>
            <person name="Lemos L.N."/>
            <person name="Wale N."/>
            <person name="Lin J.Y."/>
            <person name="Fernandes G.R."/>
            <person name="Duffy M.A."/>
            <person name="Rodrigues J.M."/>
        </authorList>
    </citation>
    <scope>NUCLEOTIDE SEQUENCE [LARGE SCALE GENOMIC DNA]</scope>
    <source>
        <strain evidence="3">Binning01</strain>
    </source>
</reference>
<evidence type="ECO:0000313" key="4">
    <source>
        <dbReference type="Proteomes" id="UP000253934"/>
    </source>
</evidence>
<dbReference type="InterPro" id="IPR051125">
    <property type="entry name" value="ABC-4/HrtB_transporter"/>
</dbReference>
<feature type="domain" description="MacB-like periplasmic core" evidence="2">
    <location>
        <begin position="20"/>
        <end position="210"/>
    </location>
</feature>
<protein>
    <recommendedName>
        <fullName evidence="2">MacB-like periplasmic core domain-containing protein</fullName>
    </recommendedName>
</protein>
<proteinExistence type="predicted"/>
<keyword evidence="1" id="KW-1133">Transmembrane helix</keyword>
<organism evidence="3 4">
    <name type="scientific">Spirobacillus cienkowskii</name>
    <dbReference type="NCBI Taxonomy" id="495820"/>
    <lineage>
        <taxon>Bacteria</taxon>
        <taxon>Pseudomonadati</taxon>
        <taxon>Bdellovibrionota</taxon>
        <taxon>Oligoflexia</taxon>
        <taxon>Silvanigrellales</taxon>
        <taxon>Spirobacillus</taxon>
    </lineage>
</organism>
<comment type="caution">
    <text evidence="3">The sequence shown here is derived from an EMBL/GenBank/DDBJ whole genome shotgun (WGS) entry which is preliminary data.</text>
</comment>
<dbReference type="PANTHER" id="PTHR43738">
    <property type="entry name" value="ABC TRANSPORTER, MEMBRANE PROTEIN"/>
    <property type="match status" value="1"/>
</dbReference>
<evidence type="ECO:0000313" key="3">
    <source>
        <dbReference type="EMBL" id="RDB36487.1"/>
    </source>
</evidence>
<evidence type="ECO:0000259" key="2">
    <source>
        <dbReference type="Pfam" id="PF12704"/>
    </source>
</evidence>